<dbReference type="NCBIfam" id="TIGR01473">
    <property type="entry name" value="cyoE_ctaB"/>
    <property type="match status" value="1"/>
</dbReference>
<feature type="transmembrane region" description="Helical" evidence="14">
    <location>
        <begin position="95"/>
        <end position="113"/>
    </location>
</feature>
<accession>A0A0F4Q1M7</accession>
<evidence type="ECO:0000256" key="9">
    <source>
        <dbReference type="ARBA" id="ARBA00023136"/>
    </source>
</evidence>
<evidence type="ECO:0000256" key="4">
    <source>
        <dbReference type="ARBA" id="ARBA00022475"/>
    </source>
</evidence>
<feature type="transmembrane region" description="Helical" evidence="14">
    <location>
        <begin position="149"/>
        <end position="167"/>
    </location>
</feature>
<comment type="miscellaneous">
    <text evidence="14">Carbon 2 of the heme B porphyrin ring is defined according to the Fischer nomenclature.</text>
</comment>
<keyword evidence="6 14" id="KW-0812">Transmembrane</keyword>
<feature type="transmembrane region" description="Helical" evidence="14">
    <location>
        <begin position="218"/>
        <end position="239"/>
    </location>
</feature>
<protein>
    <recommendedName>
        <fullName evidence="11 14">Protoheme IX farnesyltransferase</fullName>
        <ecNumber evidence="3 14">2.5.1.141</ecNumber>
    </recommendedName>
    <alternativeName>
        <fullName evidence="12 14">Heme B farnesyltransferase</fullName>
    </alternativeName>
    <alternativeName>
        <fullName evidence="10 14">Heme O synthase</fullName>
    </alternativeName>
</protein>
<keyword evidence="16" id="KW-1185">Reference proteome</keyword>
<reference evidence="15 16" key="1">
    <citation type="journal article" date="2015" name="BMC Genomics">
        <title>Genome mining reveals unlocked bioactive potential of marine Gram-negative bacteria.</title>
        <authorList>
            <person name="Machado H."/>
            <person name="Sonnenschein E.C."/>
            <person name="Melchiorsen J."/>
            <person name="Gram L."/>
        </authorList>
    </citation>
    <scope>NUCLEOTIDE SEQUENCE [LARGE SCALE GENOMIC DNA]</scope>
    <source>
        <strain evidence="15 16">S3137</strain>
    </source>
</reference>
<proteinExistence type="inferred from homology"/>
<evidence type="ECO:0000256" key="5">
    <source>
        <dbReference type="ARBA" id="ARBA00022679"/>
    </source>
</evidence>
<keyword evidence="8 14" id="KW-0350">Heme biosynthesis</keyword>
<gene>
    <name evidence="14" type="primary">cyoE</name>
    <name evidence="15" type="ORF">TW72_01285</name>
</gene>
<evidence type="ECO:0000313" key="16">
    <source>
        <dbReference type="Proteomes" id="UP000033664"/>
    </source>
</evidence>
<comment type="function">
    <text evidence="14">Converts heme B (protoheme IX) to heme O by substitution of the vinyl group on carbon 2 of heme B porphyrin ring with a hydroxyethyl farnesyl side group.</text>
</comment>
<dbReference type="PANTHER" id="PTHR43448">
    <property type="entry name" value="PROTOHEME IX FARNESYLTRANSFERASE, MITOCHONDRIAL"/>
    <property type="match status" value="1"/>
</dbReference>
<dbReference type="GO" id="GO:0008495">
    <property type="term" value="F:protoheme IX farnesyltransferase activity"/>
    <property type="evidence" value="ECO:0007669"/>
    <property type="project" value="UniProtKB-UniRule"/>
</dbReference>
<evidence type="ECO:0000256" key="10">
    <source>
        <dbReference type="ARBA" id="ARBA00030253"/>
    </source>
</evidence>
<keyword evidence="9 14" id="KW-0472">Membrane</keyword>
<keyword evidence="5 14" id="KW-0808">Transferase</keyword>
<dbReference type="PANTHER" id="PTHR43448:SF7">
    <property type="entry name" value="4-HYDROXYBENZOATE SOLANESYLTRANSFERASE"/>
    <property type="match status" value="1"/>
</dbReference>
<evidence type="ECO:0000313" key="15">
    <source>
        <dbReference type="EMBL" id="KJZ01616.1"/>
    </source>
</evidence>
<dbReference type="GO" id="GO:0005886">
    <property type="term" value="C:plasma membrane"/>
    <property type="evidence" value="ECO:0007669"/>
    <property type="project" value="UniProtKB-SubCell"/>
</dbReference>
<feature type="transmembrane region" description="Helical" evidence="14">
    <location>
        <begin position="50"/>
        <end position="74"/>
    </location>
</feature>
<dbReference type="Proteomes" id="UP000033664">
    <property type="component" value="Unassembled WGS sequence"/>
</dbReference>
<dbReference type="GeneID" id="58227116"/>
<dbReference type="InterPro" id="IPR030470">
    <property type="entry name" value="UbiA_prenylTrfase_CS"/>
</dbReference>
<evidence type="ECO:0000256" key="12">
    <source>
        <dbReference type="ARBA" id="ARBA00042475"/>
    </source>
</evidence>
<name>A0A0F4Q1M7_9GAMM</name>
<sequence>MSKAIYWQYGDSKDTTWRDYLAMCKAKVVLMLVLTAWVGVALAPDMGRNWLLQAVSLLGIGLLSAAAAVINHIVDREIDMKMARTRHRPVARGRVSERNGFMFAALIGGLGFAALVSAANWLCAILTLMALVGYAVVYTLFLKRATPQNIVIGGLAGAMPPLLGWVSETGQLAAAPWLLVMIIFTWTPPHFWALAIAREADYRRANVPMLPVTHGIDFCKTCVLAYTVILALVCVLPYLIGMSGLFYLLSAVILNGVFIAYAWRLKREQDHRSAMAVFKFSIVHLMVLFVALFIDKWMFYVA</sequence>
<evidence type="ECO:0000256" key="8">
    <source>
        <dbReference type="ARBA" id="ARBA00023133"/>
    </source>
</evidence>
<dbReference type="UniPathway" id="UPA00834">
    <property type="reaction ID" value="UER00712"/>
</dbReference>
<dbReference type="GO" id="GO:0048034">
    <property type="term" value="P:heme O biosynthetic process"/>
    <property type="evidence" value="ECO:0007669"/>
    <property type="project" value="UniProtKB-UniRule"/>
</dbReference>
<evidence type="ECO:0000256" key="11">
    <source>
        <dbReference type="ARBA" id="ARBA00040810"/>
    </source>
</evidence>
<dbReference type="eggNOG" id="COG0109">
    <property type="taxonomic scope" value="Bacteria"/>
</dbReference>
<evidence type="ECO:0000256" key="14">
    <source>
        <dbReference type="HAMAP-Rule" id="MF_00154"/>
    </source>
</evidence>
<comment type="catalytic activity">
    <reaction evidence="13 14">
        <text>heme b + (2E,6E)-farnesyl diphosphate + H2O = Fe(II)-heme o + diphosphate</text>
        <dbReference type="Rhea" id="RHEA:28070"/>
        <dbReference type="ChEBI" id="CHEBI:15377"/>
        <dbReference type="ChEBI" id="CHEBI:33019"/>
        <dbReference type="ChEBI" id="CHEBI:60344"/>
        <dbReference type="ChEBI" id="CHEBI:60530"/>
        <dbReference type="ChEBI" id="CHEBI:175763"/>
        <dbReference type="EC" id="2.5.1.141"/>
    </reaction>
</comment>
<dbReference type="InterPro" id="IPR006369">
    <property type="entry name" value="Protohaem_IX_farnesylTrfase"/>
</dbReference>
<evidence type="ECO:0000256" key="6">
    <source>
        <dbReference type="ARBA" id="ARBA00022692"/>
    </source>
</evidence>
<dbReference type="HAMAP" id="MF_00154">
    <property type="entry name" value="CyoE_CtaB"/>
    <property type="match status" value="1"/>
</dbReference>
<dbReference type="InterPro" id="IPR000537">
    <property type="entry name" value="UbiA_prenyltransferase"/>
</dbReference>
<dbReference type="InterPro" id="IPR044878">
    <property type="entry name" value="UbiA_sf"/>
</dbReference>
<organism evidence="15 16">
    <name type="scientific">Pseudoalteromonas ruthenica</name>
    <dbReference type="NCBI Taxonomy" id="151081"/>
    <lineage>
        <taxon>Bacteria</taxon>
        <taxon>Pseudomonadati</taxon>
        <taxon>Pseudomonadota</taxon>
        <taxon>Gammaproteobacteria</taxon>
        <taxon>Alteromonadales</taxon>
        <taxon>Pseudoalteromonadaceae</taxon>
        <taxon>Pseudoalteromonas</taxon>
    </lineage>
</organism>
<dbReference type="EC" id="2.5.1.141" evidence="3 14"/>
<comment type="subcellular location">
    <subcellularLocation>
        <location evidence="1 14">Cell membrane</location>
        <topology evidence="1 14">Multi-pass membrane protein</topology>
    </subcellularLocation>
</comment>
<comment type="pathway">
    <text evidence="2 14">Porphyrin-containing compound metabolism; heme O biosynthesis; heme O from protoheme: step 1/1.</text>
</comment>
<dbReference type="Gene3D" id="1.10.357.140">
    <property type="entry name" value="UbiA prenyltransferase"/>
    <property type="match status" value="1"/>
</dbReference>
<dbReference type="OrthoDB" id="9814417at2"/>
<dbReference type="NCBIfam" id="NF003349">
    <property type="entry name" value="PRK04375.1-2"/>
    <property type="match status" value="1"/>
</dbReference>
<keyword evidence="7 14" id="KW-1133">Transmembrane helix</keyword>
<dbReference type="Pfam" id="PF01040">
    <property type="entry name" value="UbiA"/>
    <property type="match status" value="1"/>
</dbReference>
<evidence type="ECO:0000256" key="1">
    <source>
        <dbReference type="ARBA" id="ARBA00004651"/>
    </source>
</evidence>
<dbReference type="CDD" id="cd13957">
    <property type="entry name" value="PT_UbiA_Cox10"/>
    <property type="match status" value="1"/>
</dbReference>
<dbReference type="PROSITE" id="PS00943">
    <property type="entry name" value="UBIA"/>
    <property type="match status" value="1"/>
</dbReference>
<dbReference type="RefSeq" id="WP_045979082.1">
    <property type="nucleotide sequence ID" value="NZ_JXXY01000006.1"/>
</dbReference>
<feature type="transmembrane region" description="Helical" evidence="14">
    <location>
        <begin position="275"/>
        <end position="294"/>
    </location>
</feature>
<comment type="similarity">
    <text evidence="14">Belongs to the UbiA prenyltransferase family. Protoheme IX farnesyltransferase subfamily.</text>
</comment>
<feature type="transmembrane region" description="Helical" evidence="14">
    <location>
        <begin position="245"/>
        <end position="263"/>
    </location>
</feature>
<feature type="transmembrane region" description="Helical" evidence="14">
    <location>
        <begin position="173"/>
        <end position="197"/>
    </location>
</feature>
<evidence type="ECO:0000256" key="3">
    <source>
        <dbReference type="ARBA" id="ARBA00012292"/>
    </source>
</evidence>
<dbReference type="AlphaFoldDB" id="A0A0F4Q1M7"/>
<comment type="caution">
    <text evidence="15">The sequence shown here is derived from an EMBL/GenBank/DDBJ whole genome shotgun (WGS) entry which is preliminary data.</text>
</comment>
<feature type="transmembrane region" description="Helical" evidence="14">
    <location>
        <begin position="119"/>
        <end position="142"/>
    </location>
</feature>
<evidence type="ECO:0000256" key="7">
    <source>
        <dbReference type="ARBA" id="ARBA00022989"/>
    </source>
</evidence>
<feature type="transmembrane region" description="Helical" evidence="14">
    <location>
        <begin position="20"/>
        <end position="44"/>
    </location>
</feature>
<dbReference type="PATRIC" id="fig|151081.8.peg.1436"/>
<evidence type="ECO:0000256" key="13">
    <source>
        <dbReference type="ARBA" id="ARBA00047690"/>
    </source>
</evidence>
<keyword evidence="4 14" id="KW-1003">Cell membrane</keyword>
<dbReference type="EMBL" id="JXXZ01000002">
    <property type="protein sequence ID" value="KJZ01616.1"/>
    <property type="molecule type" value="Genomic_DNA"/>
</dbReference>
<evidence type="ECO:0000256" key="2">
    <source>
        <dbReference type="ARBA" id="ARBA00004919"/>
    </source>
</evidence>